<dbReference type="InterPro" id="IPR001851">
    <property type="entry name" value="ABC_transp_permease"/>
</dbReference>
<sequence length="266" mass="27764">MTSIMAIGMTFVLSTGEIDLSFGSVVALSSIITTKILNSTGSILLAIVCGLAVGAVIGLANGLLVAKMNIPSFLVTLGMNGIVLGLARWVSNLQSIPVNNDVFTFIFGSGDIGPIPILFVWTVSLTIIGHLLLKKTPYGRRVLATGGNKISAMYSGIKVPNIKISVMLLNSVMAALAGILYSGRLHGARYTLGENDVMIVIAAVIIGGTSMNGGKGSVVGSLLGALIMGILNNGLILMGFSVDQQMIFRGLIIIVSVALTMREKRK</sequence>
<name>A0A645DHT2_9ZZZZ</name>
<comment type="subcellular location">
    <subcellularLocation>
        <location evidence="1">Cell membrane</location>
        <topology evidence="1">Multi-pass membrane protein</topology>
    </subcellularLocation>
</comment>
<feature type="transmembrane region" description="Helical" evidence="8">
    <location>
        <begin position="246"/>
        <end position="262"/>
    </location>
</feature>
<evidence type="ECO:0000256" key="6">
    <source>
        <dbReference type="ARBA" id="ARBA00022989"/>
    </source>
</evidence>
<keyword evidence="5 8" id="KW-0812">Transmembrane</keyword>
<comment type="caution">
    <text evidence="9">The sequence shown here is derived from an EMBL/GenBank/DDBJ whole genome shotgun (WGS) entry which is preliminary data.</text>
</comment>
<dbReference type="GO" id="GO:0005886">
    <property type="term" value="C:plasma membrane"/>
    <property type="evidence" value="ECO:0007669"/>
    <property type="project" value="UniProtKB-SubCell"/>
</dbReference>
<dbReference type="GO" id="GO:0022857">
    <property type="term" value="F:transmembrane transporter activity"/>
    <property type="evidence" value="ECO:0007669"/>
    <property type="project" value="InterPro"/>
</dbReference>
<feature type="transmembrane region" description="Helical" evidence="8">
    <location>
        <begin position="162"/>
        <end position="181"/>
    </location>
</feature>
<keyword evidence="6 8" id="KW-1133">Transmembrane helix</keyword>
<feature type="transmembrane region" description="Helical" evidence="8">
    <location>
        <begin position="218"/>
        <end position="240"/>
    </location>
</feature>
<keyword evidence="2" id="KW-0813">Transport</keyword>
<evidence type="ECO:0000256" key="5">
    <source>
        <dbReference type="ARBA" id="ARBA00022692"/>
    </source>
</evidence>
<keyword evidence="4" id="KW-0997">Cell inner membrane</keyword>
<feature type="transmembrane region" description="Helical" evidence="8">
    <location>
        <begin position="43"/>
        <end position="66"/>
    </location>
</feature>
<dbReference type="Pfam" id="PF02653">
    <property type="entry name" value="BPD_transp_2"/>
    <property type="match status" value="1"/>
</dbReference>
<protein>
    <submittedName>
        <fullName evidence="9">Ribose import permease protein RbsC</fullName>
    </submittedName>
</protein>
<gene>
    <name evidence="9" type="primary">rbsC_60</name>
    <name evidence="9" type="ORF">SDC9_136148</name>
</gene>
<keyword evidence="3" id="KW-1003">Cell membrane</keyword>
<accession>A0A645DHT2</accession>
<evidence type="ECO:0000256" key="1">
    <source>
        <dbReference type="ARBA" id="ARBA00004651"/>
    </source>
</evidence>
<reference evidence="9" key="1">
    <citation type="submission" date="2019-08" db="EMBL/GenBank/DDBJ databases">
        <authorList>
            <person name="Kucharzyk K."/>
            <person name="Murdoch R.W."/>
            <person name="Higgins S."/>
            <person name="Loffler F."/>
        </authorList>
    </citation>
    <scope>NUCLEOTIDE SEQUENCE</scope>
</reference>
<dbReference type="PANTHER" id="PTHR32196">
    <property type="entry name" value="ABC TRANSPORTER PERMEASE PROTEIN YPHD-RELATED-RELATED"/>
    <property type="match status" value="1"/>
</dbReference>
<proteinExistence type="predicted"/>
<feature type="transmembrane region" description="Helical" evidence="8">
    <location>
        <begin position="73"/>
        <end position="92"/>
    </location>
</feature>
<feature type="transmembrane region" description="Helical" evidence="8">
    <location>
        <begin position="112"/>
        <end position="133"/>
    </location>
</feature>
<evidence type="ECO:0000313" key="9">
    <source>
        <dbReference type="EMBL" id="MPM89040.1"/>
    </source>
</evidence>
<dbReference type="CDD" id="cd06579">
    <property type="entry name" value="TM_PBP1_transp_AraH_like"/>
    <property type="match status" value="1"/>
</dbReference>
<dbReference type="EMBL" id="VSSQ01036534">
    <property type="protein sequence ID" value="MPM89040.1"/>
    <property type="molecule type" value="Genomic_DNA"/>
</dbReference>
<evidence type="ECO:0000256" key="2">
    <source>
        <dbReference type="ARBA" id="ARBA00022448"/>
    </source>
</evidence>
<dbReference type="AlphaFoldDB" id="A0A645DHT2"/>
<dbReference type="PANTHER" id="PTHR32196:SF21">
    <property type="entry name" value="ABC TRANSPORTER PERMEASE PROTEIN YPHD-RELATED"/>
    <property type="match status" value="1"/>
</dbReference>
<evidence type="ECO:0000256" key="8">
    <source>
        <dbReference type="SAM" id="Phobius"/>
    </source>
</evidence>
<evidence type="ECO:0000256" key="3">
    <source>
        <dbReference type="ARBA" id="ARBA00022475"/>
    </source>
</evidence>
<evidence type="ECO:0000256" key="4">
    <source>
        <dbReference type="ARBA" id="ARBA00022519"/>
    </source>
</evidence>
<evidence type="ECO:0000256" key="7">
    <source>
        <dbReference type="ARBA" id="ARBA00023136"/>
    </source>
</evidence>
<organism evidence="9">
    <name type="scientific">bioreactor metagenome</name>
    <dbReference type="NCBI Taxonomy" id="1076179"/>
    <lineage>
        <taxon>unclassified sequences</taxon>
        <taxon>metagenomes</taxon>
        <taxon>ecological metagenomes</taxon>
    </lineage>
</organism>
<keyword evidence="7 8" id="KW-0472">Membrane</keyword>